<feature type="compositionally biased region" description="Basic and acidic residues" evidence="1">
    <location>
        <begin position="427"/>
        <end position="439"/>
    </location>
</feature>
<organism evidence="3 4">
    <name type="scientific">Eiseniibacteriota bacterium</name>
    <dbReference type="NCBI Taxonomy" id="2212470"/>
    <lineage>
        <taxon>Bacteria</taxon>
        <taxon>Candidatus Eiseniibacteriota</taxon>
    </lineage>
</organism>
<protein>
    <recommendedName>
        <fullName evidence="5">Polysaccharide chain length determinant N-terminal domain-containing protein</fullName>
    </recommendedName>
</protein>
<feature type="region of interest" description="Disordered" evidence="1">
    <location>
        <begin position="420"/>
        <end position="439"/>
    </location>
</feature>
<dbReference type="PANTHER" id="PTHR32309">
    <property type="entry name" value="TYROSINE-PROTEIN KINASE"/>
    <property type="match status" value="1"/>
</dbReference>
<gene>
    <name evidence="3" type="ORF">E6K76_00055</name>
</gene>
<feature type="transmembrane region" description="Helical" evidence="2">
    <location>
        <begin position="494"/>
        <end position="514"/>
    </location>
</feature>
<keyword evidence="2" id="KW-0472">Membrane</keyword>
<name>A0A538TBJ9_UNCEI</name>
<dbReference type="GO" id="GO:0005886">
    <property type="term" value="C:plasma membrane"/>
    <property type="evidence" value="ECO:0007669"/>
    <property type="project" value="TreeGrafter"/>
</dbReference>
<keyword evidence="2" id="KW-0812">Transmembrane</keyword>
<proteinExistence type="predicted"/>
<dbReference type="EMBL" id="VBOW01000001">
    <property type="protein sequence ID" value="TMQ61021.1"/>
    <property type="molecule type" value="Genomic_DNA"/>
</dbReference>
<dbReference type="AlphaFoldDB" id="A0A538TBJ9"/>
<feature type="transmembrane region" description="Helical" evidence="2">
    <location>
        <begin position="555"/>
        <end position="573"/>
    </location>
</feature>
<evidence type="ECO:0008006" key="5">
    <source>
        <dbReference type="Google" id="ProtNLM"/>
    </source>
</evidence>
<keyword evidence="2" id="KW-1133">Transmembrane helix</keyword>
<evidence type="ECO:0000256" key="2">
    <source>
        <dbReference type="SAM" id="Phobius"/>
    </source>
</evidence>
<evidence type="ECO:0000256" key="1">
    <source>
        <dbReference type="SAM" id="MobiDB-lite"/>
    </source>
</evidence>
<dbReference type="PANTHER" id="PTHR32309:SF13">
    <property type="entry name" value="FERRIC ENTEROBACTIN TRANSPORT PROTEIN FEPE"/>
    <property type="match status" value="1"/>
</dbReference>
<feature type="transmembrane region" description="Helical" evidence="2">
    <location>
        <begin position="63"/>
        <end position="84"/>
    </location>
</feature>
<evidence type="ECO:0000313" key="3">
    <source>
        <dbReference type="EMBL" id="TMQ61021.1"/>
    </source>
</evidence>
<comment type="caution">
    <text evidence="3">The sequence shown here is derived from an EMBL/GenBank/DDBJ whole genome shotgun (WGS) entry which is preliminary data.</text>
</comment>
<reference evidence="3 4" key="1">
    <citation type="journal article" date="2019" name="Nat. Microbiol.">
        <title>Mediterranean grassland soil C-N compound turnover is dependent on rainfall and depth, and is mediated by genomically divergent microorganisms.</title>
        <authorList>
            <person name="Diamond S."/>
            <person name="Andeer P.F."/>
            <person name="Li Z."/>
            <person name="Crits-Christoph A."/>
            <person name="Burstein D."/>
            <person name="Anantharaman K."/>
            <person name="Lane K.R."/>
            <person name="Thomas B.C."/>
            <person name="Pan C."/>
            <person name="Northen T.R."/>
            <person name="Banfield J.F."/>
        </authorList>
    </citation>
    <scope>NUCLEOTIDE SEQUENCE [LARGE SCALE GENOMIC DNA]</scope>
    <source>
        <strain evidence="3">WS_6</strain>
    </source>
</reference>
<evidence type="ECO:0000313" key="4">
    <source>
        <dbReference type="Proteomes" id="UP000316852"/>
    </source>
</evidence>
<dbReference type="InterPro" id="IPR050445">
    <property type="entry name" value="Bact_polysacc_biosynth/exp"/>
</dbReference>
<dbReference type="GO" id="GO:0004713">
    <property type="term" value="F:protein tyrosine kinase activity"/>
    <property type="evidence" value="ECO:0007669"/>
    <property type="project" value="TreeGrafter"/>
</dbReference>
<dbReference type="Proteomes" id="UP000316852">
    <property type="component" value="Unassembled WGS sequence"/>
</dbReference>
<accession>A0A538TBJ9</accession>
<sequence length="593" mass="64453">MPYSYRTFVLAEAAGPTRSARSCPWQRLPCPSSLSPAGNLSSVIVNGSSPLDLREILWKVRHLLWVALLPIVTAACAGLLYLVITRQYEAAATVSVGEQTSVSPALEPLVGDQRGPAESSTPTVIQIDNRLHSRSFLTSIVNQLGLAHTREIRLRAAEEAQHLEGVTTDELALRRAISVVSRRIFASPVGPPARSSVTLVRISALGDDPATARQLATTVVNTLVQENAVTAREQARARGAFSADQIKIYEEKLRQSENALRQFEESVIGSQLADVPVNAQNADLARETVRTTDAEMNQIRERLRTEQLQLRGLAGVDATIPNLENGNTRALEARLKELEVNLGVADLRGAAGTGDISAQKLRIGATRQALFAAYRDLASARGGLLSDDARDLVAGIALDRSELRSLREKKDRMNAYIQSYSRGMQRSPRDQMEEQRLKDEAQRNRDLLTALQREATSSHLSEAIQESQLGFQVEVVEPALIPLTPYPTQRLIKILSSALLLGAFLSVIVVIGMVRYNASLCSLETAEEALQVKALGAIPRIEAWSPPGTFLSRNWAPVSLAIVILATAAFCVVNGSDHRGPVATGHDATTQQQ</sequence>